<accession>A0A917ASA8</accession>
<proteinExistence type="predicted"/>
<name>A0A917ASA8_9MICC</name>
<dbReference type="AlphaFoldDB" id="A0A917ASA8"/>
<feature type="transmembrane region" description="Helical" evidence="6">
    <location>
        <begin position="290"/>
        <end position="312"/>
    </location>
</feature>
<feature type="transmembrane region" description="Helical" evidence="6">
    <location>
        <begin position="450"/>
        <end position="472"/>
    </location>
</feature>
<reference evidence="7" key="1">
    <citation type="journal article" date="2014" name="Int. J. Syst. Evol. Microbiol.">
        <title>Complete genome sequence of Corynebacterium casei LMG S-19264T (=DSM 44701T), isolated from a smear-ripened cheese.</title>
        <authorList>
            <consortium name="US DOE Joint Genome Institute (JGI-PGF)"/>
            <person name="Walter F."/>
            <person name="Albersmeier A."/>
            <person name="Kalinowski J."/>
            <person name="Ruckert C."/>
        </authorList>
    </citation>
    <scope>NUCLEOTIDE SEQUENCE</scope>
    <source>
        <strain evidence="7">CGMCC 1.15388</strain>
    </source>
</reference>
<evidence type="ECO:0000256" key="6">
    <source>
        <dbReference type="SAM" id="Phobius"/>
    </source>
</evidence>
<sequence>MSTVTNAEPERKGVRRFLRFPHTYVLLIIITLVAAALTYLIPAGHFDRAEDPDSGREVVVPGSYEQVESSPFNPLFFPMAIVEGFVEAADIIFFILILGGAFQIIMSSGAIHSLTGRMAKGFGRSPVLVIPAFLLTLSIPGFTMGMSEETLIFVPLGILVARALGYDAMVGTAMVLLGTTIGFTSGIFNPFNVGVAQAIADVPIFSGAGFRFLVLLVLITVTSLWLIRYARKVKLDPAKSIVAELEQMQAGEDAQELLEQKIQVRHILAVATLVGGIALLLWGINVHDWYLMEMSAVFFGVGIVAGFVCGYGPSRSAEEFVKGAQGMIMGALIIGFARAIIVVLEDGAVVDTIADGAATAIEALPGPVQIVGIFIFQALFNLVIASGSGQATVTMPIIAPMTDVLGLERQTGVLAFQLGDGMTNIINPMQTSLMGSLAVAGIALQKWFRFIWPLLLIWLTTGALLVTVAALIQYS</sequence>
<dbReference type="InterPro" id="IPR051679">
    <property type="entry name" value="DASS-Related_Transporters"/>
</dbReference>
<evidence type="ECO:0000256" key="4">
    <source>
        <dbReference type="ARBA" id="ARBA00022989"/>
    </source>
</evidence>
<dbReference type="GO" id="GO:0005886">
    <property type="term" value="C:plasma membrane"/>
    <property type="evidence" value="ECO:0007669"/>
    <property type="project" value="UniProtKB-SubCell"/>
</dbReference>
<keyword evidence="2" id="KW-1003">Cell membrane</keyword>
<evidence type="ECO:0000256" key="1">
    <source>
        <dbReference type="ARBA" id="ARBA00004651"/>
    </source>
</evidence>
<evidence type="ECO:0000313" key="7">
    <source>
        <dbReference type="EMBL" id="GGE71621.1"/>
    </source>
</evidence>
<dbReference type="PANTHER" id="PTHR43652:SF2">
    <property type="entry name" value="BASIC AMINO ACID ANTIPORTER YFCC-RELATED"/>
    <property type="match status" value="1"/>
</dbReference>
<comment type="caution">
    <text evidence="7">The sequence shown here is derived from an EMBL/GenBank/DDBJ whole genome shotgun (WGS) entry which is preliminary data.</text>
</comment>
<dbReference type="Proteomes" id="UP000633136">
    <property type="component" value="Unassembled WGS sequence"/>
</dbReference>
<keyword evidence="3 6" id="KW-0812">Transmembrane</keyword>
<comment type="subcellular location">
    <subcellularLocation>
        <location evidence="1">Cell membrane</location>
        <topology evidence="1">Multi-pass membrane protein</topology>
    </subcellularLocation>
</comment>
<feature type="transmembrane region" description="Helical" evidence="6">
    <location>
        <begin position="21"/>
        <end position="41"/>
    </location>
</feature>
<dbReference type="PANTHER" id="PTHR43652">
    <property type="entry name" value="BASIC AMINO ACID ANTIPORTER YFCC-RELATED"/>
    <property type="match status" value="1"/>
</dbReference>
<feature type="transmembrane region" description="Helical" evidence="6">
    <location>
        <begin position="267"/>
        <end position="284"/>
    </location>
</feature>
<keyword evidence="8" id="KW-1185">Reference proteome</keyword>
<feature type="transmembrane region" description="Helical" evidence="6">
    <location>
        <begin position="91"/>
        <end position="114"/>
    </location>
</feature>
<gene>
    <name evidence="7" type="ORF">GCM10011401_18360</name>
</gene>
<protein>
    <submittedName>
        <fullName evidence="7">C4-dicarboxylate ABC transporter</fullName>
    </submittedName>
</protein>
<evidence type="ECO:0000313" key="8">
    <source>
        <dbReference type="Proteomes" id="UP000633136"/>
    </source>
</evidence>
<feature type="transmembrane region" description="Helical" evidence="6">
    <location>
        <begin position="150"/>
        <end position="166"/>
    </location>
</feature>
<feature type="transmembrane region" description="Helical" evidence="6">
    <location>
        <begin position="173"/>
        <end position="192"/>
    </location>
</feature>
<feature type="transmembrane region" description="Helical" evidence="6">
    <location>
        <begin position="204"/>
        <end position="227"/>
    </location>
</feature>
<evidence type="ECO:0000256" key="2">
    <source>
        <dbReference type="ARBA" id="ARBA00022475"/>
    </source>
</evidence>
<feature type="transmembrane region" description="Helical" evidence="6">
    <location>
        <begin position="126"/>
        <end position="144"/>
    </location>
</feature>
<feature type="transmembrane region" description="Helical" evidence="6">
    <location>
        <begin position="364"/>
        <end position="385"/>
    </location>
</feature>
<dbReference type="EMBL" id="BMIS01000007">
    <property type="protein sequence ID" value="GGE71621.1"/>
    <property type="molecule type" value="Genomic_DNA"/>
</dbReference>
<keyword evidence="4 6" id="KW-1133">Transmembrane helix</keyword>
<reference evidence="7" key="2">
    <citation type="submission" date="2020-09" db="EMBL/GenBank/DDBJ databases">
        <authorList>
            <person name="Sun Q."/>
            <person name="Zhou Y."/>
        </authorList>
    </citation>
    <scope>NUCLEOTIDE SEQUENCE</scope>
    <source>
        <strain evidence="7">CGMCC 1.15388</strain>
    </source>
</reference>
<evidence type="ECO:0000256" key="5">
    <source>
        <dbReference type="ARBA" id="ARBA00023136"/>
    </source>
</evidence>
<dbReference type="RefSeq" id="WP_188684961.1">
    <property type="nucleotide sequence ID" value="NZ_BMIS01000007.1"/>
</dbReference>
<feature type="transmembrane region" description="Helical" evidence="6">
    <location>
        <begin position="324"/>
        <end position="344"/>
    </location>
</feature>
<evidence type="ECO:0000256" key="3">
    <source>
        <dbReference type="ARBA" id="ARBA00022692"/>
    </source>
</evidence>
<organism evidence="7 8">
    <name type="scientific">Nesterenkonia cremea</name>
    <dbReference type="NCBI Taxonomy" id="1882340"/>
    <lineage>
        <taxon>Bacteria</taxon>
        <taxon>Bacillati</taxon>
        <taxon>Actinomycetota</taxon>
        <taxon>Actinomycetes</taxon>
        <taxon>Micrococcales</taxon>
        <taxon>Micrococcaceae</taxon>
        <taxon>Nesterenkonia</taxon>
    </lineage>
</organism>
<keyword evidence="5 6" id="KW-0472">Membrane</keyword>
<dbReference type="Pfam" id="PF03606">
    <property type="entry name" value="DcuC"/>
    <property type="match status" value="1"/>
</dbReference>
<dbReference type="InterPro" id="IPR018385">
    <property type="entry name" value="C4_dicarb_anaerob_car-like"/>
</dbReference>